<feature type="compositionally biased region" description="Polar residues" evidence="1">
    <location>
        <begin position="92"/>
        <end position="101"/>
    </location>
</feature>
<dbReference type="Gramene" id="Kaladp0040s0133.1.v1.1">
    <property type="protein sequence ID" value="Kaladp0040s0133.1.v1.1"/>
    <property type="gene ID" value="Kaladp0040s0133.v1.1"/>
</dbReference>
<organism evidence="2 3">
    <name type="scientific">Kalanchoe fedtschenkoi</name>
    <name type="common">Lavender scallops</name>
    <name type="synonym">South American air plant</name>
    <dbReference type="NCBI Taxonomy" id="63787"/>
    <lineage>
        <taxon>Eukaryota</taxon>
        <taxon>Viridiplantae</taxon>
        <taxon>Streptophyta</taxon>
        <taxon>Embryophyta</taxon>
        <taxon>Tracheophyta</taxon>
        <taxon>Spermatophyta</taxon>
        <taxon>Magnoliopsida</taxon>
        <taxon>eudicotyledons</taxon>
        <taxon>Gunneridae</taxon>
        <taxon>Pentapetalae</taxon>
        <taxon>Saxifragales</taxon>
        <taxon>Crassulaceae</taxon>
        <taxon>Kalanchoe</taxon>
    </lineage>
</organism>
<dbReference type="PANTHER" id="PTHR47290">
    <property type="entry name" value="RING FINGER PROTEIN"/>
    <property type="match status" value="1"/>
</dbReference>
<dbReference type="Gene3D" id="3.10.20.90">
    <property type="entry name" value="Phosphatidylinositol 3-kinase Catalytic Subunit, Chain A, domain 1"/>
    <property type="match status" value="1"/>
</dbReference>
<protein>
    <submittedName>
        <fullName evidence="2">Uncharacterized protein</fullName>
    </submittedName>
</protein>
<feature type="compositionally biased region" description="Polar residues" evidence="1">
    <location>
        <begin position="118"/>
        <end position="136"/>
    </location>
</feature>
<dbReference type="PANTHER" id="PTHR47290:SF4">
    <property type="entry name" value="RING FINGER PROTEIN"/>
    <property type="match status" value="1"/>
</dbReference>
<evidence type="ECO:0000313" key="2">
    <source>
        <dbReference type="EnsemblPlants" id="Kaladp0040s0133.1.v1.1"/>
    </source>
</evidence>
<sequence length="383" mass="42980">MTMISSVHGNSTHLCTQQHHLYSAAAGYGGEIESMCHRFRGSCHNRSTSFAPSSCHNNINNSQAAYTVFDNYYYYFPADQMGDREEFRPENDPNQPSSSSMEPGANDSWLRLRLGGHDQTSSGLQSQPHQPTTPDTRNLVELDLLPGSSRDTNPHHQQAVRNTGPPAYFQAQEFRAPPRQVAWLQSPAPEINWALMRPSNIMTGQQQKQLGNYYVPNPSVTLMPMGPNFFARPYGNQMGLNGGDEAGGGGTSSSSGGWMRIVRPPRRPHVGIWFMLQASQNQVREPFLPQIPKSYLRIKDGRMTVRLLIKYLVHKLRLESESEVEIRCKGQELQAVLTLQHVRDNIWCSSSRRDAPLTLLTDSSTTFSAADSHIMILHYARPI</sequence>
<name>A0A7N0TM27_KALFE</name>
<dbReference type="AlphaFoldDB" id="A0A7N0TM27"/>
<evidence type="ECO:0000313" key="3">
    <source>
        <dbReference type="Proteomes" id="UP000594263"/>
    </source>
</evidence>
<dbReference type="InterPro" id="IPR044171">
    <property type="entry name" value="LAX2-like"/>
</dbReference>
<feature type="region of interest" description="Disordered" evidence="1">
    <location>
        <begin position="83"/>
        <end position="137"/>
    </location>
</feature>
<accession>A0A7N0TM27</accession>
<evidence type="ECO:0000256" key="1">
    <source>
        <dbReference type="SAM" id="MobiDB-lite"/>
    </source>
</evidence>
<dbReference type="EnsemblPlants" id="Kaladp0040s0133.1.v1.1">
    <property type="protein sequence ID" value="Kaladp0040s0133.1.v1.1"/>
    <property type="gene ID" value="Kaladp0040s0133.v1.1"/>
</dbReference>
<keyword evidence="3" id="KW-1185">Reference proteome</keyword>
<proteinExistence type="predicted"/>
<reference evidence="2" key="1">
    <citation type="submission" date="2021-01" db="UniProtKB">
        <authorList>
            <consortium name="EnsemblPlants"/>
        </authorList>
    </citation>
    <scope>IDENTIFICATION</scope>
</reference>
<dbReference type="Proteomes" id="UP000594263">
    <property type="component" value="Unplaced"/>
</dbReference>